<evidence type="ECO:0000313" key="2">
    <source>
        <dbReference type="Proteomes" id="UP000030686"/>
    </source>
</evidence>
<reference evidence="1" key="1">
    <citation type="journal article" date="2014" name="Nat. Commun.">
        <title>Multiple recent horizontal transfers of a large genomic region in cheese making fungi.</title>
        <authorList>
            <person name="Cheeseman K."/>
            <person name="Ropars J."/>
            <person name="Renault P."/>
            <person name="Dupont J."/>
            <person name="Gouzy J."/>
            <person name="Branca A."/>
            <person name="Abraham A.L."/>
            <person name="Ceppi M."/>
            <person name="Conseiller E."/>
            <person name="Debuchy R."/>
            <person name="Malagnac F."/>
            <person name="Goarin A."/>
            <person name="Silar P."/>
            <person name="Lacoste S."/>
            <person name="Sallet E."/>
            <person name="Bensimon A."/>
            <person name="Giraud T."/>
            <person name="Brygoo Y."/>
        </authorList>
    </citation>
    <scope>NUCLEOTIDE SEQUENCE [LARGE SCALE GENOMIC DNA]</scope>
    <source>
        <strain evidence="1">FM164</strain>
    </source>
</reference>
<gene>
    <name evidence="1" type="ORF">PROQFM164_S01g000841</name>
</gene>
<accession>W6QBH6</accession>
<proteinExistence type="predicted"/>
<dbReference type="SUPFAM" id="SSF88697">
    <property type="entry name" value="PUA domain-like"/>
    <property type="match status" value="1"/>
</dbReference>
<evidence type="ECO:0000313" key="1">
    <source>
        <dbReference type="EMBL" id="CDM27032.1"/>
    </source>
</evidence>
<dbReference type="Proteomes" id="UP000030686">
    <property type="component" value="Unassembled WGS sequence"/>
</dbReference>
<dbReference type="EMBL" id="HG792015">
    <property type="protein sequence ID" value="CDM27032.1"/>
    <property type="molecule type" value="Genomic_DNA"/>
</dbReference>
<dbReference type="OrthoDB" id="2149705at2759"/>
<dbReference type="AlphaFoldDB" id="W6QBH6"/>
<dbReference type="InterPro" id="IPR015947">
    <property type="entry name" value="PUA-like_sf"/>
</dbReference>
<organism evidence="1 2">
    <name type="scientific">Penicillium roqueforti (strain FM164)</name>
    <dbReference type="NCBI Taxonomy" id="1365484"/>
    <lineage>
        <taxon>Eukaryota</taxon>
        <taxon>Fungi</taxon>
        <taxon>Dikarya</taxon>
        <taxon>Ascomycota</taxon>
        <taxon>Pezizomycotina</taxon>
        <taxon>Eurotiomycetes</taxon>
        <taxon>Eurotiomycetidae</taxon>
        <taxon>Eurotiales</taxon>
        <taxon>Aspergillaceae</taxon>
        <taxon>Penicillium</taxon>
    </lineage>
</organism>
<name>W6QBH6_PENRF</name>
<keyword evidence="2" id="KW-1185">Reference proteome</keyword>
<dbReference type="OMA" id="RKKNHEY"/>
<sequence length="160" mass="18193">MAKSSSDIFMSIKPEHMGNIASGAKNHEYRGYLLPQKVHRIWFYTTLPVKQIAYVARISPGKIPGEVPEDGGIGNTEFNAGTKKSKYGYEIIKLWMLKHPISLEKAILEGFLKGAPQKYCWVPVSLLRRYPLDKHVQLISNTPELSAEEKKKDHENKLEN</sequence>
<protein>
    <submittedName>
        <fullName evidence="1">PUA-like domain</fullName>
    </submittedName>
</protein>